<dbReference type="PANTHER" id="PTHR30003:SF0">
    <property type="entry name" value="GLYCOLATE PERMEASE GLCA-RELATED"/>
    <property type="match status" value="1"/>
</dbReference>
<evidence type="ECO:0000256" key="8">
    <source>
        <dbReference type="RuleBase" id="RU365092"/>
    </source>
</evidence>
<feature type="transmembrane region" description="Helical" evidence="8">
    <location>
        <begin position="174"/>
        <end position="195"/>
    </location>
</feature>
<gene>
    <name evidence="9" type="ORF">ENP34_14915</name>
</gene>
<dbReference type="GO" id="GO:0015295">
    <property type="term" value="F:solute:proton symporter activity"/>
    <property type="evidence" value="ECO:0007669"/>
    <property type="project" value="TreeGrafter"/>
</dbReference>
<dbReference type="GO" id="GO:0015129">
    <property type="term" value="F:lactate transmembrane transporter activity"/>
    <property type="evidence" value="ECO:0007669"/>
    <property type="project" value="UniProtKB-UniRule"/>
</dbReference>
<feature type="transmembrane region" description="Helical" evidence="8">
    <location>
        <begin position="362"/>
        <end position="381"/>
    </location>
</feature>
<keyword evidence="7 8" id="KW-0472">Membrane</keyword>
<dbReference type="InterPro" id="IPR003804">
    <property type="entry name" value="Lactate_perm"/>
</dbReference>
<feature type="transmembrane region" description="Helical" evidence="8">
    <location>
        <begin position="232"/>
        <end position="251"/>
    </location>
</feature>
<feature type="transmembrane region" description="Helical" evidence="8">
    <location>
        <begin position="99"/>
        <end position="128"/>
    </location>
</feature>
<evidence type="ECO:0000256" key="7">
    <source>
        <dbReference type="ARBA" id="ARBA00023136"/>
    </source>
</evidence>
<feature type="transmembrane region" description="Helical" evidence="8">
    <location>
        <begin position="290"/>
        <end position="311"/>
    </location>
</feature>
<feature type="transmembrane region" description="Helical" evidence="8">
    <location>
        <begin position="140"/>
        <end position="162"/>
    </location>
</feature>
<comment type="subcellular location">
    <subcellularLocation>
        <location evidence="1 8">Cell membrane</location>
        <topology evidence="1 8">Multi-pass membrane protein</topology>
    </subcellularLocation>
</comment>
<proteinExistence type="inferred from homology"/>
<sequence length="473" mass="47443">MTNLLALGPPVIAAVVLLRGARPLVAALLAYAAGVVLLTIFPTSLESLLRAEWLAFLTAVEVSAIILGGMALNELASRAGTTTALTELVRAAASERGQAVVLVVLGLTPFFESVTGFGVGAVIAVPLLRAAGLRGARLGVLALLGLVAVPWGALAPGTLVAARLAGVSFDELGTLSALLSLPVFLTSGVAALVIAEGWSSLTRHWATLLRGAIGLWVGIAAVNALLGTPLAGALGSLLAVAALALPALYRSWNSGQPLQVRGLAPYLALVGLLLVGRVASIAVAGWSAPLAAILSHPVLALGLTCAGLLIVHRDGQSLPAGWIQLVLRRWVPVALTTVAFVLLGGLMVASGMAAALARLATGLGSVYLLVAPWLGGLGGFVTGSNTGSNAMFASAQAQAASALGLPLLLVVAAQNVGASLLTMASPPRISLVLALLDPTERDASIGRTVLLVDLLILLGLSLALAAVGSLGAT</sequence>
<evidence type="ECO:0000256" key="3">
    <source>
        <dbReference type="ARBA" id="ARBA00022448"/>
    </source>
</evidence>
<dbReference type="EMBL" id="DSIY01000348">
    <property type="protein sequence ID" value="HEG92707.1"/>
    <property type="molecule type" value="Genomic_DNA"/>
</dbReference>
<evidence type="ECO:0000313" key="9">
    <source>
        <dbReference type="EMBL" id="HEG92707.1"/>
    </source>
</evidence>
<evidence type="ECO:0000256" key="4">
    <source>
        <dbReference type="ARBA" id="ARBA00022475"/>
    </source>
</evidence>
<feature type="transmembrane region" description="Helical" evidence="8">
    <location>
        <begin position="402"/>
        <end position="424"/>
    </location>
</feature>
<comment type="caution">
    <text evidence="9">The sequence shown here is derived from an EMBL/GenBank/DDBJ whole genome shotgun (WGS) entry which is preliminary data.</text>
</comment>
<keyword evidence="5 8" id="KW-0812">Transmembrane</keyword>
<feature type="transmembrane region" description="Helical" evidence="8">
    <location>
        <begin position="207"/>
        <end position="226"/>
    </location>
</feature>
<dbReference type="GO" id="GO:0005886">
    <property type="term" value="C:plasma membrane"/>
    <property type="evidence" value="ECO:0007669"/>
    <property type="project" value="UniProtKB-SubCell"/>
</dbReference>
<accession>A0A831TB27</accession>
<comment type="function">
    <text evidence="8">Uptake of L-lactate across the membrane. Can also transport D-lactate and glycolate.</text>
</comment>
<dbReference type="AlphaFoldDB" id="A0A831TB27"/>
<evidence type="ECO:0000256" key="2">
    <source>
        <dbReference type="ARBA" id="ARBA00010100"/>
    </source>
</evidence>
<reference evidence="9" key="1">
    <citation type="journal article" date="2020" name="mSystems">
        <title>Genome- and Community-Level Interaction Insights into Carbon Utilization and Element Cycling Functions of Hydrothermarchaeota in Hydrothermal Sediment.</title>
        <authorList>
            <person name="Zhou Z."/>
            <person name="Liu Y."/>
            <person name="Xu W."/>
            <person name="Pan J."/>
            <person name="Luo Z.H."/>
            <person name="Li M."/>
        </authorList>
    </citation>
    <scope>NUCLEOTIDE SEQUENCE [LARGE SCALE GENOMIC DNA]</scope>
    <source>
        <strain evidence="9">SpSt-210</strain>
    </source>
</reference>
<feature type="transmembrane region" description="Helical" evidence="8">
    <location>
        <begin position="23"/>
        <end position="41"/>
    </location>
</feature>
<feature type="transmembrane region" description="Helical" evidence="8">
    <location>
        <begin position="444"/>
        <end position="467"/>
    </location>
</feature>
<feature type="transmembrane region" description="Helical" evidence="8">
    <location>
        <begin position="263"/>
        <end position="284"/>
    </location>
</feature>
<keyword evidence="3 8" id="KW-0813">Transport</keyword>
<evidence type="ECO:0000256" key="1">
    <source>
        <dbReference type="ARBA" id="ARBA00004651"/>
    </source>
</evidence>
<feature type="transmembrane region" description="Helical" evidence="8">
    <location>
        <begin position="53"/>
        <end position="72"/>
    </location>
</feature>
<keyword evidence="6 8" id="KW-1133">Transmembrane helix</keyword>
<evidence type="ECO:0000256" key="6">
    <source>
        <dbReference type="ARBA" id="ARBA00022989"/>
    </source>
</evidence>
<comment type="similarity">
    <text evidence="2 8">Belongs to the lactate permease family.</text>
</comment>
<name>A0A831TB27_9BACT</name>
<protein>
    <recommendedName>
        <fullName evidence="8">L-lactate permease</fullName>
    </recommendedName>
</protein>
<keyword evidence="4 8" id="KW-1003">Cell membrane</keyword>
<organism evidence="9">
    <name type="scientific">Thermorudis peleae</name>
    <dbReference type="NCBI Taxonomy" id="1382356"/>
    <lineage>
        <taxon>Bacteria</taxon>
        <taxon>Pseudomonadati</taxon>
        <taxon>Thermomicrobiota</taxon>
        <taxon>Thermomicrobia</taxon>
        <taxon>Thermomicrobia incertae sedis</taxon>
        <taxon>Thermorudis</taxon>
    </lineage>
</organism>
<dbReference type="PANTHER" id="PTHR30003">
    <property type="entry name" value="L-LACTATE PERMEASE"/>
    <property type="match status" value="1"/>
</dbReference>
<dbReference type="Pfam" id="PF02652">
    <property type="entry name" value="Lactate_perm"/>
    <property type="match status" value="2"/>
</dbReference>
<feature type="transmembrane region" description="Helical" evidence="8">
    <location>
        <begin position="331"/>
        <end position="356"/>
    </location>
</feature>
<evidence type="ECO:0000256" key="5">
    <source>
        <dbReference type="ARBA" id="ARBA00022692"/>
    </source>
</evidence>